<reference evidence="1 2" key="1">
    <citation type="submission" date="2018-01" db="EMBL/GenBank/DDBJ databases">
        <authorList>
            <person name="Gaut B.S."/>
            <person name="Morton B.R."/>
            <person name="Clegg M.T."/>
            <person name="Duvall M.R."/>
        </authorList>
    </citation>
    <scope>NUCLEOTIDE SEQUENCE [LARGE SCALE GENOMIC DNA]</scope>
    <source>
        <strain evidence="1">GP69</strain>
    </source>
</reference>
<keyword evidence="2" id="KW-1185">Reference proteome</keyword>
<dbReference type="RefSeq" id="WP_103242385.1">
    <property type="nucleotide sequence ID" value="NZ_JANJZD010000055.1"/>
</dbReference>
<gene>
    <name evidence="1" type="ORF">AMURIS_05199</name>
</gene>
<dbReference type="Gene3D" id="3.20.20.80">
    <property type="entry name" value="Glycosidases"/>
    <property type="match status" value="1"/>
</dbReference>
<dbReference type="SUPFAM" id="SSF51445">
    <property type="entry name" value="(Trans)glycosidases"/>
    <property type="match status" value="1"/>
</dbReference>
<dbReference type="OrthoDB" id="9762066at2"/>
<organism evidence="1 2">
    <name type="scientific">Acetatifactor muris</name>
    <dbReference type="NCBI Taxonomy" id="879566"/>
    <lineage>
        <taxon>Bacteria</taxon>
        <taxon>Bacillati</taxon>
        <taxon>Bacillota</taxon>
        <taxon>Clostridia</taxon>
        <taxon>Lachnospirales</taxon>
        <taxon>Lachnospiraceae</taxon>
        <taxon>Acetatifactor</taxon>
    </lineage>
</organism>
<protein>
    <recommendedName>
        <fullName evidence="3">Beta-galactosidase</fullName>
    </recommendedName>
</protein>
<dbReference type="AlphaFoldDB" id="A0A2K4ZPP3"/>
<dbReference type="PANTHER" id="PTHR42732:SF1">
    <property type="entry name" value="BETA-MANNOSIDASE"/>
    <property type="match status" value="1"/>
</dbReference>
<evidence type="ECO:0008006" key="3">
    <source>
        <dbReference type="Google" id="ProtNLM"/>
    </source>
</evidence>
<dbReference type="EMBL" id="OFSM01000050">
    <property type="protein sequence ID" value="SOY32440.1"/>
    <property type="molecule type" value="Genomic_DNA"/>
</dbReference>
<name>A0A2K4ZPP3_9FIRM</name>
<proteinExistence type="predicted"/>
<dbReference type="InterPro" id="IPR017853">
    <property type="entry name" value="GH"/>
</dbReference>
<dbReference type="InterPro" id="IPR051913">
    <property type="entry name" value="GH2_Domain-Containing"/>
</dbReference>
<accession>A0A2K4ZPP3</accession>
<evidence type="ECO:0000313" key="2">
    <source>
        <dbReference type="Proteomes" id="UP000236311"/>
    </source>
</evidence>
<dbReference type="Proteomes" id="UP000236311">
    <property type="component" value="Unassembled WGS sequence"/>
</dbReference>
<sequence length="352" mass="40016">MKFDRAAPGGGVEVNCRLENGKAFLEWEFYFDNREESCGIEDHIRLTLTDRRGETVLEGIRLFREEEPLQSVLLQPQLWQGPSAPWLYALEAVLADREGRCLDRIVRQLPLRSLGCMEIQGKRELLLNGETFSARMVGYTFPAAGTGAARQQKIMEDMRWLLKMGANSIAVDMDVEAVPDSFPELCDRLGFLLFYRRERNGYWAWAQDGEEKFRIQCEEKVPSFRGEQDSLFRPGSSAPTALYYQYRAKWSREPFVYIVPESIQRGESCNYTVKCYSNCDRVALYSDGSLFAFQRGEIEFVFQEVPARTPGVMLTAEGDGCSEALSVHKSFLAKSCNSTQLTHTNVPGRTAP</sequence>
<evidence type="ECO:0000313" key="1">
    <source>
        <dbReference type="EMBL" id="SOY32440.1"/>
    </source>
</evidence>
<dbReference type="PANTHER" id="PTHR42732">
    <property type="entry name" value="BETA-GALACTOSIDASE"/>
    <property type="match status" value="1"/>
</dbReference>